<dbReference type="GO" id="GO:0003677">
    <property type="term" value="F:DNA binding"/>
    <property type="evidence" value="ECO:0007669"/>
    <property type="project" value="UniProtKB-UniRule"/>
</dbReference>
<evidence type="ECO:0000256" key="3">
    <source>
        <dbReference type="SAM" id="MobiDB-lite"/>
    </source>
</evidence>
<dbReference type="InterPro" id="IPR010998">
    <property type="entry name" value="Integrase_recombinase_N"/>
</dbReference>
<evidence type="ECO:0000256" key="2">
    <source>
        <dbReference type="PROSITE-ProRule" id="PRU01248"/>
    </source>
</evidence>
<comment type="caution">
    <text evidence="5">The sequence shown here is derived from an EMBL/GenBank/DDBJ whole genome shotgun (WGS) entry which is preliminary data.</text>
</comment>
<evidence type="ECO:0000259" key="4">
    <source>
        <dbReference type="PROSITE" id="PS51900"/>
    </source>
</evidence>
<dbReference type="Gene3D" id="1.10.150.130">
    <property type="match status" value="1"/>
</dbReference>
<organism evidence="5 6">
    <name type="scientific">Phytoactinopolyspora halophila</name>
    <dbReference type="NCBI Taxonomy" id="1981511"/>
    <lineage>
        <taxon>Bacteria</taxon>
        <taxon>Bacillati</taxon>
        <taxon>Actinomycetota</taxon>
        <taxon>Actinomycetes</taxon>
        <taxon>Jiangellales</taxon>
        <taxon>Jiangellaceae</taxon>
        <taxon>Phytoactinopolyspora</taxon>
    </lineage>
</organism>
<dbReference type="EMBL" id="QMIG01000035">
    <property type="protein sequence ID" value="RAW09722.1"/>
    <property type="molecule type" value="Genomic_DNA"/>
</dbReference>
<dbReference type="AlphaFoldDB" id="A0A329QEP5"/>
<reference evidence="5 6" key="1">
    <citation type="submission" date="2018-06" db="EMBL/GenBank/DDBJ databases">
        <title>Phytoactinopolyspora halophila sp. nov., a novel halophilic actinomycete isolated from a saline soil in China.</title>
        <authorList>
            <person name="Tang S.-K."/>
        </authorList>
    </citation>
    <scope>NUCLEOTIDE SEQUENCE [LARGE SCALE GENOMIC DNA]</scope>
    <source>
        <strain evidence="5 6">YIM 96934</strain>
    </source>
</reference>
<name>A0A329QEP5_9ACTN</name>
<dbReference type="InterPro" id="IPR044068">
    <property type="entry name" value="CB"/>
</dbReference>
<gene>
    <name evidence="5" type="ORF">DPM12_20370</name>
</gene>
<evidence type="ECO:0000313" key="5">
    <source>
        <dbReference type="EMBL" id="RAW09722.1"/>
    </source>
</evidence>
<accession>A0A329QEP5</accession>
<feature type="compositionally biased region" description="Basic residues" evidence="3">
    <location>
        <begin position="66"/>
        <end position="76"/>
    </location>
</feature>
<keyword evidence="1 2" id="KW-0238">DNA-binding</keyword>
<feature type="region of interest" description="Disordered" evidence="3">
    <location>
        <begin position="46"/>
        <end position="76"/>
    </location>
</feature>
<protein>
    <recommendedName>
        <fullName evidence="4">Core-binding (CB) domain-containing protein</fullName>
    </recommendedName>
</protein>
<feature type="domain" description="Core-binding (CB)" evidence="4">
    <location>
        <begin position="1"/>
        <end position="44"/>
    </location>
</feature>
<sequence length="76" mass="8367">MDLTDLDAATIGAFLTHLETVRGNSPATRNNRLAAIHSLFRYTALQGSRAHAPDQPGPGDPAQAHHDHRRQLPHQR</sequence>
<dbReference type="PROSITE" id="PS51900">
    <property type="entry name" value="CB"/>
    <property type="match status" value="1"/>
</dbReference>
<evidence type="ECO:0000313" key="6">
    <source>
        <dbReference type="Proteomes" id="UP000250462"/>
    </source>
</evidence>
<evidence type="ECO:0000256" key="1">
    <source>
        <dbReference type="ARBA" id="ARBA00023125"/>
    </source>
</evidence>
<dbReference type="Proteomes" id="UP000250462">
    <property type="component" value="Unassembled WGS sequence"/>
</dbReference>
<dbReference type="OrthoDB" id="9801717at2"/>
<proteinExistence type="predicted"/>
<keyword evidence="6" id="KW-1185">Reference proteome</keyword>